<comment type="caution">
    <text evidence="2">The sequence shown here is derived from an EMBL/GenBank/DDBJ whole genome shotgun (WGS) entry which is preliminary data.</text>
</comment>
<dbReference type="EMBL" id="SGUG01000004">
    <property type="protein sequence ID" value="MDG0861571.1"/>
    <property type="molecule type" value="Genomic_DNA"/>
</dbReference>
<reference evidence="2" key="1">
    <citation type="submission" date="2019-02" db="EMBL/GenBank/DDBJ databases">
        <title>Draft genome of the type strain Pelomonas aquatica CCUG 52575T.</title>
        <authorList>
            <person name="Gomila M."/>
            <person name="Lalucat J."/>
        </authorList>
    </citation>
    <scope>NUCLEOTIDE SEQUENCE</scope>
    <source>
        <strain evidence="2">CCUG 52575</strain>
    </source>
</reference>
<name>A0A9X4LCW3_9BURK</name>
<protein>
    <submittedName>
        <fullName evidence="2">Uncharacterized protein</fullName>
    </submittedName>
</protein>
<dbReference type="AlphaFoldDB" id="A0A9X4LCW3"/>
<accession>A0A9X4LCW3</accession>
<dbReference type="Proteomes" id="UP001152766">
    <property type="component" value="Unassembled WGS sequence"/>
</dbReference>
<evidence type="ECO:0000313" key="2">
    <source>
        <dbReference type="EMBL" id="MDG0861571.1"/>
    </source>
</evidence>
<dbReference type="RefSeq" id="WP_268149275.1">
    <property type="nucleotide sequence ID" value="NZ_JAPPUW010000006.1"/>
</dbReference>
<sequence length="65" mass="7330">MQPQLRALAQDSLHQIRDTMRRVKGLHEAAPQGLEPGRPAEPVEPPKPDVAAWEDTEIDVRRVLL</sequence>
<proteinExistence type="predicted"/>
<gene>
    <name evidence="2" type="ORF">EXJ73_03670</name>
</gene>
<organism evidence="2 3">
    <name type="scientific">Pelomonas aquatica</name>
    <dbReference type="NCBI Taxonomy" id="431058"/>
    <lineage>
        <taxon>Bacteria</taxon>
        <taxon>Pseudomonadati</taxon>
        <taxon>Pseudomonadota</taxon>
        <taxon>Betaproteobacteria</taxon>
        <taxon>Burkholderiales</taxon>
        <taxon>Sphaerotilaceae</taxon>
        <taxon>Roseateles</taxon>
    </lineage>
</organism>
<evidence type="ECO:0000256" key="1">
    <source>
        <dbReference type="SAM" id="MobiDB-lite"/>
    </source>
</evidence>
<feature type="region of interest" description="Disordered" evidence="1">
    <location>
        <begin position="29"/>
        <end position="49"/>
    </location>
</feature>
<keyword evidence="3" id="KW-1185">Reference proteome</keyword>
<evidence type="ECO:0000313" key="3">
    <source>
        <dbReference type="Proteomes" id="UP001152766"/>
    </source>
</evidence>